<proteinExistence type="predicted"/>
<protein>
    <submittedName>
        <fullName evidence="1">Uncharacterized protein</fullName>
    </submittedName>
</protein>
<gene>
    <name evidence="1" type="ORF">DLAC_11512</name>
</gene>
<comment type="caution">
    <text evidence="1">The sequence shown here is derived from an EMBL/GenBank/DDBJ whole genome shotgun (WGS) entry which is preliminary data.</text>
</comment>
<dbReference type="InParanoid" id="A0A152A5E2"/>
<organism evidence="1 2">
    <name type="scientific">Tieghemostelium lacteum</name>
    <name type="common">Slime mold</name>
    <name type="synonym">Dictyostelium lacteum</name>
    <dbReference type="NCBI Taxonomy" id="361077"/>
    <lineage>
        <taxon>Eukaryota</taxon>
        <taxon>Amoebozoa</taxon>
        <taxon>Evosea</taxon>
        <taxon>Eumycetozoa</taxon>
        <taxon>Dictyostelia</taxon>
        <taxon>Dictyosteliales</taxon>
        <taxon>Raperosteliaceae</taxon>
        <taxon>Tieghemostelium</taxon>
    </lineage>
</organism>
<evidence type="ECO:0000313" key="2">
    <source>
        <dbReference type="Proteomes" id="UP000076078"/>
    </source>
</evidence>
<dbReference type="Proteomes" id="UP000076078">
    <property type="component" value="Unassembled WGS sequence"/>
</dbReference>
<sequence length="95" mass="11592">MCLKRHESFCRGALYPDPEEDEGNFYFNESDMMNMVVDINIQYEDDEEEEDEEDYDQEQCIEMSNSNEVDDLMKFQDANEDDNEHKPHWKYRFSR</sequence>
<evidence type="ECO:0000313" key="1">
    <source>
        <dbReference type="EMBL" id="KYR01325.1"/>
    </source>
</evidence>
<dbReference type="EMBL" id="LODT01000010">
    <property type="protein sequence ID" value="KYR01325.1"/>
    <property type="molecule type" value="Genomic_DNA"/>
</dbReference>
<name>A0A152A5E2_TIELA</name>
<keyword evidence="2" id="KW-1185">Reference proteome</keyword>
<reference evidence="1 2" key="1">
    <citation type="submission" date="2015-12" db="EMBL/GenBank/DDBJ databases">
        <title>Dictyostelia acquired genes for synthesis and detection of signals that induce cell-type specialization by lateral gene transfer from prokaryotes.</title>
        <authorList>
            <person name="Gloeckner G."/>
            <person name="Schaap P."/>
        </authorList>
    </citation>
    <scope>NUCLEOTIDE SEQUENCE [LARGE SCALE GENOMIC DNA]</scope>
    <source>
        <strain evidence="1 2">TK</strain>
    </source>
</reference>
<dbReference type="AlphaFoldDB" id="A0A152A5E2"/>
<accession>A0A152A5E2</accession>